<sequence>MYGKLPNKMGSLNKNESVSKWSYSLFLHKAPTFSSQGFTIS</sequence>
<dbReference type="Proteomes" id="UP000255469">
    <property type="component" value="Unassembled WGS sequence"/>
</dbReference>
<dbReference type="AlphaFoldDB" id="A0A379E2F8"/>
<organism evidence="1 2">
    <name type="scientific">Prevotella denticola</name>
    <dbReference type="NCBI Taxonomy" id="28129"/>
    <lineage>
        <taxon>Bacteria</taxon>
        <taxon>Pseudomonadati</taxon>
        <taxon>Bacteroidota</taxon>
        <taxon>Bacteroidia</taxon>
        <taxon>Bacteroidales</taxon>
        <taxon>Prevotellaceae</taxon>
        <taxon>Prevotella</taxon>
    </lineage>
</organism>
<evidence type="ECO:0000313" key="1">
    <source>
        <dbReference type="EMBL" id="SUB86511.1"/>
    </source>
</evidence>
<accession>A0A379E2F8</accession>
<evidence type="ECO:0000313" key="2">
    <source>
        <dbReference type="Proteomes" id="UP000255469"/>
    </source>
</evidence>
<proteinExistence type="predicted"/>
<name>A0A379E2F8_9BACT</name>
<reference evidence="1 2" key="1">
    <citation type="submission" date="2018-06" db="EMBL/GenBank/DDBJ databases">
        <authorList>
            <consortium name="Pathogen Informatics"/>
            <person name="Doyle S."/>
        </authorList>
    </citation>
    <scope>NUCLEOTIDE SEQUENCE [LARGE SCALE GENOMIC DNA]</scope>
    <source>
        <strain evidence="1 2">NCTC13067</strain>
    </source>
</reference>
<dbReference type="EMBL" id="UGTM01000001">
    <property type="protein sequence ID" value="SUB86511.1"/>
    <property type="molecule type" value="Genomic_DNA"/>
</dbReference>
<protein>
    <submittedName>
        <fullName evidence="1">Uncharacterized protein</fullName>
    </submittedName>
</protein>
<gene>
    <name evidence="1" type="ORF">NCTC13067_00150</name>
</gene>